<keyword evidence="3" id="KW-0949">S-adenosyl-L-methionine</keyword>
<dbReference type="InterPro" id="IPR029063">
    <property type="entry name" value="SAM-dependent_MTases_sf"/>
</dbReference>
<evidence type="ECO:0000313" key="6">
    <source>
        <dbReference type="Proteomes" id="UP001597479"/>
    </source>
</evidence>
<dbReference type="Proteomes" id="UP001597479">
    <property type="component" value="Unassembled WGS sequence"/>
</dbReference>
<protein>
    <submittedName>
        <fullName evidence="5">Class I SAM-dependent DNA methyltransferase</fullName>
    </submittedName>
</protein>
<dbReference type="PANTHER" id="PTHR43464">
    <property type="entry name" value="METHYLTRANSFERASE"/>
    <property type="match status" value="1"/>
</dbReference>
<keyword evidence="1 5" id="KW-0489">Methyltransferase</keyword>
<dbReference type="EMBL" id="JBHUOG010000002">
    <property type="protein sequence ID" value="MFD2796901.1"/>
    <property type="molecule type" value="Genomic_DNA"/>
</dbReference>
<sequence>MTTPDPIFVDPRLARLYDAFDDDRGDLDLYVGLAERFGARTVLDVGCGTGVLALQLAGRGLHVTGVDPAAASLEVARAKPVTPAGGGSVTWIEGGAEVVAGLGLAADLATMTGNVAQVFTTDADWAEALAAVRDALRPGGRLVFETRVPQRQAWLGWTREHRSIRRDIPGVGPVEMWNDLLEVALPYVTFQGSYRFPPGMLPDGDVVTSVSTLRFRERDEIEASLRTAGFEVDEVLDAPDRPGLEWVFVARRR</sequence>
<dbReference type="Gene3D" id="3.40.50.150">
    <property type="entry name" value="Vaccinia Virus protein VP39"/>
    <property type="match status" value="1"/>
</dbReference>
<accession>A0ABW5W401</accession>
<dbReference type="SUPFAM" id="SSF53335">
    <property type="entry name" value="S-adenosyl-L-methionine-dependent methyltransferases"/>
    <property type="match status" value="1"/>
</dbReference>
<dbReference type="GO" id="GO:0032259">
    <property type="term" value="P:methylation"/>
    <property type="evidence" value="ECO:0007669"/>
    <property type="project" value="UniProtKB-KW"/>
</dbReference>
<dbReference type="Pfam" id="PF13649">
    <property type="entry name" value="Methyltransf_25"/>
    <property type="match status" value="1"/>
</dbReference>
<evidence type="ECO:0000313" key="5">
    <source>
        <dbReference type="EMBL" id="MFD2796901.1"/>
    </source>
</evidence>
<evidence type="ECO:0000256" key="2">
    <source>
        <dbReference type="ARBA" id="ARBA00022679"/>
    </source>
</evidence>
<dbReference type="RefSeq" id="WP_377189287.1">
    <property type="nucleotide sequence ID" value="NZ_JBHUOG010000002.1"/>
</dbReference>
<keyword evidence="6" id="KW-1185">Reference proteome</keyword>
<keyword evidence="2" id="KW-0808">Transferase</keyword>
<proteinExistence type="predicted"/>
<dbReference type="CDD" id="cd02440">
    <property type="entry name" value="AdoMet_MTases"/>
    <property type="match status" value="1"/>
</dbReference>
<dbReference type="GO" id="GO:0008168">
    <property type="term" value="F:methyltransferase activity"/>
    <property type="evidence" value="ECO:0007669"/>
    <property type="project" value="UniProtKB-KW"/>
</dbReference>
<evidence type="ECO:0000259" key="4">
    <source>
        <dbReference type="Pfam" id="PF13649"/>
    </source>
</evidence>
<feature type="domain" description="Methyltransferase" evidence="4">
    <location>
        <begin position="42"/>
        <end position="140"/>
    </location>
</feature>
<reference evidence="6" key="1">
    <citation type="journal article" date="2019" name="Int. J. Syst. Evol. Microbiol.">
        <title>The Global Catalogue of Microorganisms (GCM) 10K type strain sequencing project: providing services to taxonomists for standard genome sequencing and annotation.</title>
        <authorList>
            <consortium name="The Broad Institute Genomics Platform"/>
            <consortium name="The Broad Institute Genome Sequencing Center for Infectious Disease"/>
            <person name="Wu L."/>
            <person name="Ma J."/>
        </authorList>
    </citation>
    <scope>NUCLEOTIDE SEQUENCE [LARGE SCALE GENOMIC DNA]</scope>
    <source>
        <strain evidence="6">CCM 7044</strain>
    </source>
</reference>
<evidence type="ECO:0000256" key="1">
    <source>
        <dbReference type="ARBA" id="ARBA00022603"/>
    </source>
</evidence>
<organism evidence="5 6">
    <name type="scientific">Promicromonospora vindobonensis</name>
    <dbReference type="NCBI Taxonomy" id="195748"/>
    <lineage>
        <taxon>Bacteria</taxon>
        <taxon>Bacillati</taxon>
        <taxon>Actinomycetota</taxon>
        <taxon>Actinomycetes</taxon>
        <taxon>Micrococcales</taxon>
        <taxon>Promicromonosporaceae</taxon>
        <taxon>Promicromonospora</taxon>
    </lineage>
</organism>
<dbReference type="InterPro" id="IPR041698">
    <property type="entry name" value="Methyltransf_25"/>
</dbReference>
<dbReference type="PANTHER" id="PTHR43464:SF19">
    <property type="entry name" value="UBIQUINONE BIOSYNTHESIS O-METHYLTRANSFERASE, MITOCHONDRIAL"/>
    <property type="match status" value="1"/>
</dbReference>
<evidence type="ECO:0000256" key="3">
    <source>
        <dbReference type="ARBA" id="ARBA00022691"/>
    </source>
</evidence>
<name>A0ABW5W401_9MICO</name>
<gene>
    <name evidence="5" type="ORF">ACFS27_25310</name>
</gene>
<comment type="caution">
    <text evidence="5">The sequence shown here is derived from an EMBL/GenBank/DDBJ whole genome shotgun (WGS) entry which is preliminary data.</text>
</comment>